<sequence>MEHAGTTLSIYDVPWEDLELTRQENRLDLYDVLRQLHAAGVVHGDVAARNILRRPSGAFCLVDFDRSSLNHVCPGPACEELAQLRRNLGLEAV</sequence>
<reference evidence="1" key="1">
    <citation type="submission" date="2023-03" db="EMBL/GenBank/DDBJ databases">
        <title>Massive genome expansion in bonnet fungi (Mycena s.s.) driven by repeated elements and novel gene families across ecological guilds.</title>
        <authorList>
            <consortium name="Lawrence Berkeley National Laboratory"/>
            <person name="Harder C.B."/>
            <person name="Miyauchi S."/>
            <person name="Viragh M."/>
            <person name="Kuo A."/>
            <person name="Thoen E."/>
            <person name="Andreopoulos B."/>
            <person name="Lu D."/>
            <person name="Skrede I."/>
            <person name="Drula E."/>
            <person name="Henrissat B."/>
            <person name="Morin E."/>
            <person name="Kohler A."/>
            <person name="Barry K."/>
            <person name="LaButti K."/>
            <person name="Morin E."/>
            <person name="Salamov A."/>
            <person name="Lipzen A."/>
            <person name="Mereny Z."/>
            <person name="Hegedus B."/>
            <person name="Baldrian P."/>
            <person name="Stursova M."/>
            <person name="Weitz H."/>
            <person name="Taylor A."/>
            <person name="Grigoriev I.V."/>
            <person name="Nagy L.G."/>
            <person name="Martin F."/>
            <person name="Kauserud H."/>
        </authorList>
    </citation>
    <scope>NUCLEOTIDE SEQUENCE</scope>
    <source>
        <strain evidence="1">CBHHK188m</strain>
    </source>
</reference>
<name>A0AAD7P1W7_9AGAR</name>
<organism evidence="1 2">
    <name type="scientific">Mycena maculata</name>
    <dbReference type="NCBI Taxonomy" id="230809"/>
    <lineage>
        <taxon>Eukaryota</taxon>
        <taxon>Fungi</taxon>
        <taxon>Dikarya</taxon>
        <taxon>Basidiomycota</taxon>
        <taxon>Agaricomycotina</taxon>
        <taxon>Agaricomycetes</taxon>
        <taxon>Agaricomycetidae</taxon>
        <taxon>Agaricales</taxon>
        <taxon>Marasmiineae</taxon>
        <taxon>Mycenaceae</taxon>
        <taxon>Mycena</taxon>
    </lineage>
</organism>
<evidence type="ECO:0000313" key="2">
    <source>
        <dbReference type="Proteomes" id="UP001215280"/>
    </source>
</evidence>
<dbReference type="Gene3D" id="1.10.510.10">
    <property type="entry name" value="Transferase(Phosphotransferase) domain 1"/>
    <property type="match status" value="1"/>
</dbReference>
<keyword evidence="2" id="KW-1185">Reference proteome</keyword>
<gene>
    <name evidence="1" type="ORF">DFH07DRAFT_1054482</name>
</gene>
<evidence type="ECO:0000313" key="1">
    <source>
        <dbReference type="EMBL" id="KAJ7785011.1"/>
    </source>
</evidence>
<proteinExistence type="predicted"/>
<dbReference type="SUPFAM" id="SSF56112">
    <property type="entry name" value="Protein kinase-like (PK-like)"/>
    <property type="match status" value="1"/>
</dbReference>
<dbReference type="Pfam" id="PF06293">
    <property type="entry name" value="Kdo"/>
    <property type="match status" value="1"/>
</dbReference>
<protein>
    <submittedName>
        <fullName evidence="1">Uncharacterized protein</fullName>
    </submittedName>
</protein>
<dbReference type="EMBL" id="JARJLG010000001">
    <property type="protein sequence ID" value="KAJ7785011.1"/>
    <property type="molecule type" value="Genomic_DNA"/>
</dbReference>
<accession>A0AAD7P1W7</accession>
<dbReference type="Proteomes" id="UP001215280">
    <property type="component" value="Unassembled WGS sequence"/>
</dbReference>
<dbReference type="AlphaFoldDB" id="A0AAD7P1W7"/>
<comment type="caution">
    <text evidence="1">The sequence shown here is derived from an EMBL/GenBank/DDBJ whole genome shotgun (WGS) entry which is preliminary data.</text>
</comment>
<dbReference type="InterPro" id="IPR011009">
    <property type="entry name" value="Kinase-like_dom_sf"/>
</dbReference>